<comment type="similarity">
    <text evidence="1 6">Belongs to the acylphosphatase family.</text>
</comment>
<feature type="active site" evidence="5">
    <location>
        <position position="46"/>
    </location>
</feature>
<dbReference type="PRINTS" id="PR00112">
    <property type="entry name" value="ACYLPHPHTASE"/>
</dbReference>
<evidence type="ECO:0000256" key="5">
    <source>
        <dbReference type="PROSITE-ProRule" id="PRU00520"/>
    </source>
</evidence>
<dbReference type="EC" id="3.6.1.7" evidence="2 5"/>
<evidence type="ECO:0000256" key="4">
    <source>
        <dbReference type="ARBA" id="ARBA00047645"/>
    </source>
</evidence>
<dbReference type="PANTHER" id="PTHR47268">
    <property type="entry name" value="ACYLPHOSPHATASE"/>
    <property type="match status" value="1"/>
</dbReference>
<dbReference type="PROSITE" id="PS00151">
    <property type="entry name" value="ACYLPHOSPHATASE_2"/>
    <property type="match status" value="1"/>
</dbReference>
<dbReference type="InterPro" id="IPR017968">
    <property type="entry name" value="Acylphosphatase_CS"/>
</dbReference>
<dbReference type="SUPFAM" id="SSF54975">
    <property type="entry name" value="Acylphosphatase/BLUF domain-like"/>
    <property type="match status" value="1"/>
</dbReference>
<evidence type="ECO:0000256" key="6">
    <source>
        <dbReference type="RuleBase" id="RU004168"/>
    </source>
</evidence>
<reference evidence="8" key="1">
    <citation type="submission" date="2020-02" db="EMBL/GenBank/DDBJ databases">
        <authorList>
            <person name="Meier V. D."/>
        </authorList>
    </citation>
    <scope>NUCLEOTIDE SEQUENCE</scope>
    <source>
        <strain evidence="8">AVDCRST_MAG69</strain>
    </source>
</reference>
<sequence>MPSPDASARPVIRRHVIVSGRVHGVFFRDSTRREAERLGVAGWVRNVDDGTVEAVFEGEDSAVDGMIAFCRRGPERARVDRVEVAEQDVEGLRDFMIR</sequence>
<comment type="catalytic activity">
    <reaction evidence="4 5">
        <text>an acyl phosphate + H2O = a carboxylate + phosphate + H(+)</text>
        <dbReference type="Rhea" id="RHEA:14965"/>
        <dbReference type="ChEBI" id="CHEBI:15377"/>
        <dbReference type="ChEBI" id="CHEBI:15378"/>
        <dbReference type="ChEBI" id="CHEBI:29067"/>
        <dbReference type="ChEBI" id="CHEBI:43474"/>
        <dbReference type="ChEBI" id="CHEBI:59918"/>
        <dbReference type="EC" id="3.6.1.7"/>
    </reaction>
</comment>
<dbReference type="Pfam" id="PF00708">
    <property type="entry name" value="Acylphosphatase"/>
    <property type="match status" value="1"/>
</dbReference>
<feature type="domain" description="Acylphosphatase-like" evidence="7">
    <location>
        <begin position="13"/>
        <end position="98"/>
    </location>
</feature>
<dbReference type="InterPro" id="IPR001792">
    <property type="entry name" value="Acylphosphatase-like_dom"/>
</dbReference>
<proteinExistence type="inferred from homology"/>
<dbReference type="PROSITE" id="PS51160">
    <property type="entry name" value="ACYLPHOSPHATASE_3"/>
    <property type="match status" value="1"/>
</dbReference>
<evidence type="ECO:0000256" key="2">
    <source>
        <dbReference type="ARBA" id="ARBA00012150"/>
    </source>
</evidence>
<feature type="active site" evidence="5">
    <location>
        <position position="28"/>
    </location>
</feature>
<accession>A0A6J4RY58</accession>
<keyword evidence="5 8" id="KW-0378">Hydrolase</keyword>
<dbReference type="EMBL" id="CADCVP010000115">
    <property type="protein sequence ID" value="CAA9485109.1"/>
    <property type="molecule type" value="Genomic_DNA"/>
</dbReference>
<dbReference type="Gene3D" id="3.30.70.100">
    <property type="match status" value="1"/>
</dbReference>
<name>A0A6J4RY58_9ACTN</name>
<dbReference type="InterPro" id="IPR020456">
    <property type="entry name" value="Acylphosphatase"/>
</dbReference>
<dbReference type="GO" id="GO:0003998">
    <property type="term" value="F:acylphosphatase activity"/>
    <property type="evidence" value="ECO:0007669"/>
    <property type="project" value="UniProtKB-EC"/>
</dbReference>
<evidence type="ECO:0000256" key="3">
    <source>
        <dbReference type="ARBA" id="ARBA00015991"/>
    </source>
</evidence>
<evidence type="ECO:0000256" key="1">
    <source>
        <dbReference type="ARBA" id="ARBA00005614"/>
    </source>
</evidence>
<dbReference type="AlphaFoldDB" id="A0A6J4RY58"/>
<gene>
    <name evidence="8" type="ORF">AVDCRST_MAG69-1014</name>
</gene>
<protein>
    <recommendedName>
        <fullName evidence="3 5">acylphosphatase</fullName>
        <ecNumber evidence="2 5">3.6.1.7</ecNumber>
    </recommendedName>
</protein>
<organism evidence="8">
    <name type="scientific">uncultured Solirubrobacteraceae bacterium</name>
    <dbReference type="NCBI Taxonomy" id="1162706"/>
    <lineage>
        <taxon>Bacteria</taxon>
        <taxon>Bacillati</taxon>
        <taxon>Actinomycetota</taxon>
        <taxon>Thermoleophilia</taxon>
        <taxon>Solirubrobacterales</taxon>
        <taxon>Solirubrobacteraceae</taxon>
        <taxon>environmental samples</taxon>
    </lineage>
</organism>
<evidence type="ECO:0000313" key="8">
    <source>
        <dbReference type="EMBL" id="CAA9485109.1"/>
    </source>
</evidence>
<evidence type="ECO:0000259" key="7">
    <source>
        <dbReference type="PROSITE" id="PS51160"/>
    </source>
</evidence>
<dbReference type="PANTHER" id="PTHR47268:SF4">
    <property type="entry name" value="ACYLPHOSPHATASE"/>
    <property type="match status" value="1"/>
</dbReference>
<dbReference type="InterPro" id="IPR036046">
    <property type="entry name" value="Acylphosphatase-like_dom_sf"/>
</dbReference>